<accession>A0ABU0EFV3</accession>
<name>A0ABU0EFV3_9CELL</name>
<protein>
    <recommendedName>
        <fullName evidence="2">AAA+ ATPase domain-containing protein</fullName>
    </recommendedName>
</protein>
<comment type="caution">
    <text evidence="3">The sequence shown here is derived from an EMBL/GenBank/DDBJ whole genome shotgun (WGS) entry which is preliminary data.</text>
</comment>
<feature type="transmembrane region" description="Helical" evidence="1">
    <location>
        <begin position="480"/>
        <end position="503"/>
    </location>
</feature>
<keyword evidence="4" id="KW-1185">Reference proteome</keyword>
<dbReference type="Proteomes" id="UP001239626">
    <property type="component" value="Unassembled WGS sequence"/>
</dbReference>
<evidence type="ECO:0000313" key="3">
    <source>
        <dbReference type="EMBL" id="MDQ0374157.1"/>
    </source>
</evidence>
<reference evidence="3 4" key="1">
    <citation type="submission" date="2023-07" db="EMBL/GenBank/DDBJ databases">
        <title>Sorghum-associated microbial communities from plants grown in Nebraska, USA.</title>
        <authorList>
            <person name="Schachtman D."/>
        </authorList>
    </citation>
    <scope>NUCLEOTIDE SEQUENCE [LARGE SCALE GENOMIC DNA]</scope>
    <source>
        <strain evidence="3 4">BE332</strain>
    </source>
</reference>
<dbReference type="InterPro" id="IPR003593">
    <property type="entry name" value="AAA+_ATPase"/>
</dbReference>
<evidence type="ECO:0000256" key="1">
    <source>
        <dbReference type="SAM" id="Phobius"/>
    </source>
</evidence>
<proteinExistence type="predicted"/>
<dbReference type="Gene3D" id="3.40.50.300">
    <property type="entry name" value="P-loop containing nucleotide triphosphate hydrolases"/>
    <property type="match status" value="1"/>
</dbReference>
<dbReference type="SMART" id="SM00382">
    <property type="entry name" value="AAA"/>
    <property type="match status" value="1"/>
</dbReference>
<dbReference type="RefSeq" id="WP_307492664.1">
    <property type="nucleotide sequence ID" value="NZ_JAUSVB010000003.1"/>
</dbReference>
<keyword evidence="1" id="KW-1133">Transmembrane helix</keyword>
<feature type="domain" description="AAA+ ATPase" evidence="2">
    <location>
        <begin position="60"/>
        <end position="269"/>
    </location>
</feature>
<keyword evidence="1" id="KW-0472">Membrane</keyword>
<gene>
    <name evidence="3" type="ORF">J2X26_002478</name>
</gene>
<dbReference type="PANTHER" id="PTHR42698">
    <property type="entry name" value="GTPASE ERA"/>
    <property type="match status" value="1"/>
</dbReference>
<evidence type="ECO:0000313" key="4">
    <source>
        <dbReference type="Proteomes" id="UP001239626"/>
    </source>
</evidence>
<keyword evidence="1" id="KW-0812">Transmembrane</keyword>
<organism evidence="3 4">
    <name type="scientific">Cellulomonas humilata</name>
    <dbReference type="NCBI Taxonomy" id="144055"/>
    <lineage>
        <taxon>Bacteria</taxon>
        <taxon>Bacillati</taxon>
        <taxon>Actinomycetota</taxon>
        <taxon>Actinomycetes</taxon>
        <taxon>Micrococcales</taxon>
        <taxon>Cellulomonadaceae</taxon>
        <taxon>Cellulomonas</taxon>
    </lineage>
</organism>
<sequence length="549" mass="57704">MVVTLVAVNRVSGAAGTLRGRVAALDEAVGLGRGRLPDATLEVPAAVVARARDRAALSGEYTVVALAGATGSGKSSLLNALADARIAEPGVRRPTTGHPVAVIVPATGAGAEHGADELLDWLDVRDRHVAGSRVLQESATGLVLLDLPDHDSVVTEHRTIAERLYERVDLLVWVVDPQKYADAALHARYLRGLRDHAGVVVLVLNQADRLAPAEQRAMVADLQRLATEDGLGASPVLAVSASTGAGVTELRDLLARAAQRRLAATERVAGDVRQAARALVDACGSPPDARREVGAAAALVRAWESAAGVDEVADAVRRSTKRSARAATGWPVTRWVARLRPDPLRRLGLGRERVQAGQDNLLRSSRSAPAAGERSAALSAVRSYVDAATAGAPDHWVLAARSRAAEVKLDDVLDRTVVRVPLGNARVPWTWRVLAFLQWVLLTVAAAGLLWLLLLAGLGWLQLPQPETPMWWGFPAPTVLLLGAVLAGLLVAGLGWMLGVLAGRRRAAKARRKLGASVAQAVNDHVIGPVAGEMDALARCRAAASKAAA</sequence>
<dbReference type="PANTHER" id="PTHR42698:SF1">
    <property type="entry name" value="GTPASE ERA, MITOCHONDRIAL"/>
    <property type="match status" value="1"/>
</dbReference>
<evidence type="ECO:0000259" key="2">
    <source>
        <dbReference type="SMART" id="SM00382"/>
    </source>
</evidence>
<dbReference type="SUPFAM" id="SSF52540">
    <property type="entry name" value="P-loop containing nucleoside triphosphate hydrolases"/>
    <property type="match status" value="1"/>
</dbReference>
<dbReference type="Pfam" id="PF01926">
    <property type="entry name" value="MMR_HSR1"/>
    <property type="match status" value="1"/>
</dbReference>
<dbReference type="InterPro" id="IPR005662">
    <property type="entry name" value="GTPase_Era-like"/>
</dbReference>
<dbReference type="InterPro" id="IPR006073">
    <property type="entry name" value="GTP-bd"/>
</dbReference>
<feature type="transmembrane region" description="Helical" evidence="1">
    <location>
        <begin position="436"/>
        <end position="460"/>
    </location>
</feature>
<dbReference type="EMBL" id="JAUSVB010000003">
    <property type="protein sequence ID" value="MDQ0374157.1"/>
    <property type="molecule type" value="Genomic_DNA"/>
</dbReference>
<dbReference type="InterPro" id="IPR027417">
    <property type="entry name" value="P-loop_NTPase"/>
</dbReference>